<feature type="transmembrane region" description="Helical" evidence="7">
    <location>
        <begin position="105"/>
        <end position="124"/>
    </location>
</feature>
<sequence length="339" mass="36609">MVVSLFLSRVLVFWLTRLKIGQPIREDGPVGHTTKAGTPTMGGVGIVAGATAGYIISDLYHGIYTRTGIFVMLSILGAGAVGLIDDWIKVVRERNLGLNKKTKMFGLLLVAVVFAILMTTYSPVHTQISFTRFNYPGWEIGEVLWSLWAILLISGSANAVNLTDGLDGLAAGAAIFCFGAFGVISFWQFRYPDLYEVPHALDLAVISAAMAGACLGFLWWNSAPAEIFMGDTGSLAIGTGLAALSLATNTQLLLPIVAGLFVVETLSVMIQILGFRFFSKRRVFKMAPLHHHFELSGWPETTVIVRFWMMSGLCTALGIGLFYGDSLRSGIVGLIAGTY</sequence>
<dbReference type="PROSITE" id="PS01348">
    <property type="entry name" value="MRAY_2"/>
    <property type="match status" value="1"/>
</dbReference>
<dbReference type="GO" id="GO:0044038">
    <property type="term" value="P:cell wall macromolecule biosynthetic process"/>
    <property type="evidence" value="ECO:0007669"/>
    <property type="project" value="TreeGrafter"/>
</dbReference>
<evidence type="ECO:0000256" key="6">
    <source>
        <dbReference type="ARBA" id="ARBA00023136"/>
    </source>
</evidence>
<feature type="transmembrane region" description="Helical" evidence="7">
    <location>
        <begin position="253"/>
        <end position="278"/>
    </location>
</feature>
<dbReference type="GO" id="GO:0071555">
    <property type="term" value="P:cell wall organization"/>
    <property type="evidence" value="ECO:0007669"/>
    <property type="project" value="TreeGrafter"/>
</dbReference>
<organism evidence="8">
    <name type="scientific">marine metagenome</name>
    <dbReference type="NCBI Taxonomy" id="408172"/>
    <lineage>
        <taxon>unclassified sequences</taxon>
        <taxon>metagenomes</taxon>
        <taxon>ecological metagenomes</taxon>
    </lineage>
</organism>
<feature type="transmembrane region" description="Helical" evidence="7">
    <location>
        <begin position="227"/>
        <end position="247"/>
    </location>
</feature>
<dbReference type="InterPro" id="IPR003524">
    <property type="entry name" value="PNAcMuramoyl-5peptid_Trfase"/>
</dbReference>
<dbReference type="InterPro" id="IPR018480">
    <property type="entry name" value="PNAcMuramoyl-5peptid_Trfase_CS"/>
</dbReference>
<dbReference type="AlphaFoldDB" id="A0A381VRK4"/>
<evidence type="ECO:0000256" key="5">
    <source>
        <dbReference type="ARBA" id="ARBA00022989"/>
    </source>
</evidence>
<comment type="similarity">
    <text evidence="2">Belongs to the glycosyltransferase 4 family. MraY subfamily.</text>
</comment>
<feature type="transmembrane region" description="Helical" evidence="7">
    <location>
        <begin position="201"/>
        <end position="220"/>
    </location>
</feature>
<accession>A0A381VRK4</accession>
<keyword evidence="5 7" id="KW-1133">Transmembrane helix</keyword>
<dbReference type="GO" id="GO:0008963">
    <property type="term" value="F:phospho-N-acetylmuramoyl-pentapeptide-transferase activity"/>
    <property type="evidence" value="ECO:0007669"/>
    <property type="project" value="InterPro"/>
</dbReference>
<protein>
    <recommendedName>
        <fullName evidence="9">Phospho-N-acetylmuramoyl-pentapeptide-transferase</fullName>
    </recommendedName>
</protein>
<reference evidence="8" key="1">
    <citation type="submission" date="2018-05" db="EMBL/GenBank/DDBJ databases">
        <authorList>
            <person name="Lanie J.A."/>
            <person name="Ng W.-L."/>
            <person name="Kazmierczak K.M."/>
            <person name="Andrzejewski T.M."/>
            <person name="Davidsen T.M."/>
            <person name="Wayne K.J."/>
            <person name="Tettelin H."/>
            <person name="Glass J.I."/>
            <person name="Rusch D."/>
            <person name="Podicherti R."/>
            <person name="Tsui H.-C.T."/>
            <person name="Winkler M.E."/>
        </authorList>
    </citation>
    <scope>NUCLEOTIDE SEQUENCE</scope>
</reference>
<evidence type="ECO:0000256" key="3">
    <source>
        <dbReference type="ARBA" id="ARBA00022679"/>
    </source>
</evidence>
<evidence type="ECO:0000256" key="1">
    <source>
        <dbReference type="ARBA" id="ARBA00004141"/>
    </source>
</evidence>
<evidence type="ECO:0000256" key="2">
    <source>
        <dbReference type="ARBA" id="ARBA00005583"/>
    </source>
</evidence>
<name>A0A381VRK4_9ZZZZ</name>
<dbReference type="PROSITE" id="PS01347">
    <property type="entry name" value="MRAY_1"/>
    <property type="match status" value="1"/>
</dbReference>
<dbReference type="InterPro" id="IPR000715">
    <property type="entry name" value="Glycosyl_transferase_4"/>
</dbReference>
<dbReference type="PANTHER" id="PTHR22926:SF5">
    <property type="entry name" value="PHOSPHO-N-ACETYLMURAMOYL-PENTAPEPTIDE-TRANSFERASE HOMOLOG"/>
    <property type="match status" value="1"/>
</dbReference>
<evidence type="ECO:0000256" key="4">
    <source>
        <dbReference type="ARBA" id="ARBA00022692"/>
    </source>
</evidence>
<evidence type="ECO:0008006" key="9">
    <source>
        <dbReference type="Google" id="ProtNLM"/>
    </source>
</evidence>
<gene>
    <name evidence="8" type="ORF">METZ01_LOCUS95545</name>
</gene>
<dbReference type="GO" id="GO:0005886">
    <property type="term" value="C:plasma membrane"/>
    <property type="evidence" value="ECO:0007669"/>
    <property type="project" value="TreeGrafter"/>
</dbReference>
<dbReference type="CDD" id="cd06852">
    <property type="entry name" value="GT_MraY"/>
    <property type="match status" value="1"/>
</dbReference>
<dbReference type="HAMAP" id="MF_00038">
    <property type="entry name" value="MraY"/>
    <property type="match status" value="1"/>
</dbReference>
<keyword evidence="3" id="KW-0808">Transferase</keyword>
<comment type="subcellular location">
    <subcellularLocation>
        <location evidence="1">Membrane</location>
        <topology evidence="1">Multi-pass membrane protein</topology>
    </subcellularLocation>
</comment>
<feature type="transmembrane region" description="Helical" evidence="7">
    <location>
        <begin position="303"/>
        <end position="324"/>
    </location>
</feature>
<feature type="transmembrane region" description="Helical" evidence="7">
    <location>
        <begin position="63"/>
        <end position="84"/>
    </location>
</feature>
<evidence type="ECO:0000313" key="8">
    <source>
        <dbReference type="EMBL" id="SVA42691.1"/>
    </source>
</evidence>
<dbReference type="Pfam" id="PF00953">
    <property type="entry name" value="Glycos_transf_4"/>
    <property type="match status" value="1"/>
</dbReference>
<keyword evidence="6 7" id="KW-0472">Membrane</keyword>
<evidence type="ECO:0000256" key="7">
    <source>
        <dbReference type="SAM" id="Phobius"/>
    </source>
</evidence>
<keyword evidence="4 7" id="KW-0812">Transmembrane</keyword>
<feature type="transmembrane region" description="Helical" evidence="7">
    <location>
        <begin position="169"/>
        <end position="189"/>
    </location>
</feature>
<dbReference type="NCBIfam" id="TIGR00445">
    <property type="entry name" value="mraY"/>
    <property type="match status" value="1"/>
</dbReference>
<feature type="transmembrane region" description="Helical" evidence="7">
    <location>
        <begin position="144"/>
        <end position="162"/>
    </location>
</feature>
<dbReference type="PANTHER" id="PTHR22926">
    <property type="entry name" value="PHOSPHO-N-ACETYLMURAMOYL-PENTAPEPTIDE-TRANSFERASE"/>
    <property type="match status" value="1"/>
</dbReference>
<proteinExistence type="inferred from homology"/>
<dbReference type="EMBL" id="UINC01009522">
    <property type="protein sequence ID" value="SVA42691.1"/>
    <property type="molecule type" value="Genomic_DNA"/>
</dbReference>